<dbReference type="InterPro" id="IPR036413">
    <property type="entry name" value="YaeB-like_sf"/>
</dbReference>
<dbReference type="PROSITE" id="PS51668">
    <property type="entry name" value="TSAA_2"/>
    <property type="match status" value="1"/>
</dbReference>
<evidence type="ECO:0000256" key="1">
    <source>
        <dbReference type="ARBA" id="ARBA00022691"/>
    </source>
</evidence>
<dbReference type="InterPro" id="IPR023370">
    <property type="entry name" value="TrmO-like_N"/>
</dbReference>
<comment type="similarity">
    <text evidence="2">Belongs to the tRNA methyltransferase O family.</text>
</comment>
<feature type="domain" description="TsaA-like" evidence="3">
    <location>
        <begin position="1"/>
        <end position="47"/>
    </location>
</feature>
<proteinExistence type="inferred from homology"/>
<organism evidence="4 5">
    <name type="scientific">Tetragenococcus solitarius</name>
    <dbReference type="NCBI Taxonomy" id="71453"/>
    <lineage>
        <taxon>Bacteria</taxon>
        <taxon>Bacillati</taxon>
        <taxon>Bacillota</taxon>
        <taxon>Bacilli</taxon>
        <taxon>Lactobacillales</taxon>
        <taxon>Enterococcaceae</taxon>
        <taxon>Tetragenococcus</taxon>
    </lineage>
</organism>
<dbReference type="Pfam" id="PF01980">
    <property type="entry name" value="TrmO_N"/>
    <property type="match status" value="1"/>
</dbReference>
<evidence type="ECO:0000313" key="4">
    <source>
        <dbReference type="EMBL" id="GAA3021210.1"/>
    </source>
</evidence>
<sequence>MILRALCTCKVVSVQETQLTVTDIDALDESPLLDINPYSRQFDVAEMTDDES</sequence>
<keyword evidence="5" id="KW-1185">Reference proteome</keyword>
<keyword evidence="1" id="KW-0949">S-adenosyl-L-methionine</keyword>
<dbReference type="Gene3D" id="2.40.30.70">
    <property type="entry name" value="YaeB-like"/>
    <property type="match status" value="1"/>
</dbReference>
<dbReference type="InterPro" id="IPR036414">
    <property type="entry name" value="YaeB_N_sf"/>
</dbReference>
<protein>
    <recommendedName>
        <fullName evidence="3">TsaA-like domain-containing protein</fullName>
    </recommendedName>
</protein>
<gene>
    <name evidence="4" type="ORF">GCM10019998_16950</name>
</gene>
<dbReference type="Proteomes" id="UP001501577">
    <property type="component" value="Unassembled WGS sequence"/>
</dbReference>
<name>A0ABN3Y6V0_9ENTE</name>
<evidence type="ECO:0000259" key="3">
    <source>
        <dbReference type="PROSITE" id="PS51668"/>
    </source>
</evidence>
<dbReference type="EMBL" id="BAAAXQ010000059">
    <property type="protein sequence ID" value="GAA3021210.1"/>
    <property type="molecule type" value="Genomic_DNA"/>
</dbReference>
<accession>A0ABN3Y6V0</accession>
<dbReference type="SUPFAM" id="SSF118196">
    <property type="entry name" value="YaeB-like"/>
    <property type="match status" value="1"/>
</dbReference>
<evidence type="ECO:0000256" key="2">
    <source>
        <dbReference type="ARBA" id="ARBA00033753"/>
    </source>
</evidence>
<dbReference type="RefSeq" id="WP_083498318.1">
    <property type="nucleotide sequence ID" value="NZ_BAAAXQ010000059.1"/>
</dbReference>
<evidence type="ECO:0000313" key="5">
    <source>
        <dbReference type="Proteomes" id="UP001501577"/>
    </source>
</evidence>
<comment type="caution">
    <text evidence="4">The sequence shown here is derived from an EMBL/GenBank/DDBJ whole genome shotgun (WGS) entry which is preliminary data.</text>
</comment>
<reference evidence="4 5" key="1">
    <citation type="journal article" date="2019" name="Int. J. Syst. Evol. Microbiol.">
        <title>The Global Catalogue of Microorganisms (GCM) 10K type strain sequencing project: providing services to taxonomists for standard genome sequencing and annotation.</title>
        <authorList>
            <consortium name="The Broad Institute Genomics Platform"/>
            <consortium name="The Broad Institute Genome Sequencing Center for Infectious Disease"/>
            <person name="Wu L."/>
            <person name="Ma J."/>
        </authorList>
    </citation>
    <scope>NUCLEOTIDE SEQUENCE [LARGE SCALE GENOMIC DNA]</scope>
    <source>
        <strain evidence="4 5">JCM 8736</strain>
    </source>
</reference>